<dbReference type="Proteomes" id="UP001177670">
    <property type="component" value="Unassembled WGS sequence"/>
</dbReference>
<gene>
    <name evidence="1" type="ORF">K0M31_002369</name>
</gene>
<sequence length="70" mass="7818">MVKLWVFGSGHMGYDKSGSKLATTNTYGQAQCDLVARNLRDLTSVTLDLGNFIGNVMRDIMLVIELRIRI</sequence>
<keyword evidence="2" id="KW-1185">Reference proteome</keyword>
<accession>A0AA40GIG4</accession>
<name>A0AA40GIG4_9HYME</name>
<dbReference type="EMBL" id="JAHYIQ010000001">
    <property type="protein sequence ID" value="KAK1137875.1"/>
    <property type="molecule type" value="Genomic_DNA"/>
</dbReference>
<evidence type="ECO:0000313" key="2">
    <source>
        <dbReference type="Proteomes" id="UP001177670"/>
    </source>
</evidence>
<organism evidence="1 2">
    <name type="scientific">Melipona bicolor</name>
    <dbReference type="NCBI Taxonomy" id="60889"/>
    <lineage>
        <taxon>Eukaryota</taxon>
        <taxon>Metazoa</taxon>
        <taxon>Ecdysozoa</taxon>
        <taxon>Arthropoda</taxon>
        <taxon>Hexapoda</taxon>
        <taxon>Insecta</taxon>
        <taxon>Pterygota</taxon>
        <taxon>Neoptera</taxon>
        <taxon>Endopterygota</taxon>
        <taxon>Hymenoptera</taxon>
        <taxon>Apocrita</taxon>
        <taxon>Aculeata</taxon>
        <taxon>Apoidea</taxon>
        <taxon>Anthophila</taxon>
        <taxon>Apidae</taxon>
        <taxon>Melipona</taxon>
    </lineage>
</organism>
<comment type="caution">
    <text evidence="1">The sequence shown here is derived from an EMBL/GenBank/DDBJ whole genome shotgun (WGS) entry which is preliminary data.</text>
</comment>
<dbReference type="AlphaFoldDB" id="A0AA40GIG4"/>
<protein>
    <submittedName>
        <fullName evidence="1">Uncharacterized protein</fullName>
    </submittedName>
</protein>
<proteinExistence type="predicted"/>
<evidence type="ECO:0000313" key="1">
    <source>
        <dbReference type="EMBL" id="KAK1137875.1"/>
    </source>
</evidence>
<reference evidence="1" key="1">
    <citation type="submission" date="2021-10" db="EMBL/GenBank/DDBJ databases">
        <title>Melipona bicolor Genome sequencing and assembly.</title>
        <authorList>
            <person name="Araujo N.S."/>
            <person name="Arias M.C."/>
        </authorList>
    </citation>
    <scope>NUCLEOTIDE SEQUENCE</scope>
    <source>
        <strain evidence="1">USP_2M_L1-L4_2017</strain>
        <tissue evidence="1">Whole body</tissue>
    </source>
</reference>